<dbReference type="Proteomes" id="UP000269721">
    <property type="component" value="Unassembled WGS sequence"/>
</dbReference>
<feature type="compositionally biased region" description="Basic and acidic residues" evidence="1">
    <location>
        <begin position="12"/>
        <end position="38"/>
    </location>
</feature>
<evidence type="ECO:0000313" key="3">
    <source>
        <dbReference type="Proteomes" id="UP000269721"/>
    </source>
</evidence>
<name>A0A4P9WLJ1_9FUNG</name>
<feature type="region of interest" description="Disordered" evidence="1">
    <location>
        <begin position="1"/>
        <end position="45"/>
    </location>
</feature>
<protein>
    <submittedName>
        <fullName evidence="2">Uncharacterized protein</fullName>
    </submittedName>
</protein>
<sequence length="346" mass="38605">MPALDPSSLGSSDRRTEDGLLVLERGEGRGGQNEERLTRSRQATPRHTSLTRVFLANVDNCNRFPIARGYRRRSAEMCVMQRIMKDLHNNEVNVMCGDHHDTAGKDSAGSDAHRLSCADLLSCTGKRRLVSKVRALRLDTVDWWEVSEAKVAEFIPRLRGLHSLEVERCLHLVVIDNPLRCSQPQNCTQENVAWLSCHEFDGTTFVRGVSRLESVRIVCNREPNGDREEYAFHTILLKCVGPQLAELVVECRLWHLPASAVAVLQNLQSGEFAQTTQPDFFTKFVELALPLRLLVTFLSSTELYPISAWAGCGQSEDTAISQAPSREGVSSVLIGPAHCNMSYGFI</sequence>
<proteinExistence type="predicted"/>
<organism evidence="2 3">
    <name type="scientific">Blyttiomyces helicus</name>
    <dbReference type="NCBI Taxonomy" id="388810"/>
    <lineage>
        <taxon>Eukaryota</taxon>
        <taxon>Fungi</taxon>
        <taxon>Fungi incertae sedis</taxon>
        <taxon>Chytridiomycota</taxon>
        <taxon>Chytridiomycota incertae sedis</taxon>
        <taxon>Chytridiomycetes</taxon>
        <taxon>Chytridiomycetes incertae sedis</taxon>
        <taxon>Blyttiomyces</taxon>
    </lineage>
</organism>
<evidence type="ECO:0000313" key="2">
    <source>
        <dbReference type="EMBL" id="RKO93035.1"/>
    </source>
</evidence>
<gene>
    <name evidence="2" type="ORF">BDK51DRAFT_30060</name>
</gene>
<dbReference type="AlphaFoldDB" id="A0A4P9WLJ1"/>
<reference evidence="3" key="1">
    <citation type="journal article" date="2018" name="Nat. Microbiol.">
        <title>Leveraging single-cell genomics to expand the fungal tree of life.</title>
        <authorList>
            <person name="Ahrendt S.R."/>
            <person name="Quandt C.A."/>
            <person name="Ciobanu D."/>
            <person name="Clum A."/>
            <person name="Salamov A."/>
            <person name="Andreopoulos B."/>
            <person name="Cheng J.F."/>
            <person name="Woyke T."/>
            <person name="Pelin A."/>
            <person name="Henrissat B."/>
            <person name="Reynolds N.K."/>
            <person name="Benny G.L."/>
            <person name="Smith M.E."/>
            <person name="James T.Y."/>
            <person name="Grigoriev I.V."/>
        </authorList>
    </citation>
    <scope>NUCLEOTIDE SEQUENCE [LARGE SCALE GENOMIC DNA]</scope>
</reference>
<evidence type="ECO:0000256" key="1">
    <source>
        <dbReference type="SAM" id="MobiDB-lite"/>
    </source>
</evidence>
<accession>A0A4P9WLJ1</accession>
<keyword evidence="3" id="KW-1185">Reference proteome</keyword>
<dbReference type="EMBL" id="KZ994401">
    <property type="protein sequence ID" value="RKO93035.1"/>
    <property type="molecule type" value="Genomic_DNA"/>
</dbReference>